<comment type="caution">
    <text evidence="1">The sequence shown here is derived from an EMBL/GenBank/DDBJ whole genome shotgun (WGS) entry which is preliminary data.</text>
</comment>
<evidence type="ECO:0000313" key="2">
    <source>
        <dbReference type="Proteomes" id="UP001458946"/>
    </source>
</evidence>
<dbReference type="Proteomes" id="UP001458946">
    <property type="component" value="Unassembled WGS sequence"/>
</dbReference>
<dbReference type="EMBL" id="BAABRN010000071">
    <property type="protein sequence ID" value="GAA5503869.1"/>
    <property type="molecule type" value="Genomic_DNA"/>
</dbReference>
<organism evidence="1 2">
    <name type="scientific">Deinococcus xinjiangensis</name>
    <dbReference type="NCBI Taxonomy" id="457454"/>
    <lineage>
        <taxon>Bacteria</taxon>
        <taxon>Thermotogati</taxon>
        <taxon>Deinococcota</taxon>
        <taxon>Deinococci</taxon>
        <taxon>Deinococcales</taxon>
        <taxon>Deinococcaceae</taxon>
        <taxon>Deinococcus</taxon>
    </lineage>
</organism>
<protein>
    <submittedName>
        <fullName evidence="1">Uncharacterized protein</fullName>
    </submittedName>
</protein>
<evidence type="ECO:0000313" key="1">
    <source>
        <dbReference type="EMBL" id="GAA5503869.1"/>
    </source>
</evidence>
<name>A0ABP9VF67_9DEIO</name>
<gene>
    <name evidence="1" type="ORF">Dxin01_03636</name>
</gene>
<sequence length="103" mass="11970">MVFIGPIKRIPHETPWRLSLSQVMWHHHTGDLSGAMRQEFQCDLLTLEPVGRQAQKCSEQARRRVARDWHNTLICCPSHQSQSADHIRLGSDIFGWLINQLMK</sequence>
<reference evidence="1 2" key="1">
    <citation type="submission" date="2024-02" db="EMBL/GenBank/DDBJ databases">
        <title>Deinococcus xinjiangensis NBRC 107630.</title>
        <authorList>
            <person name="Ichikawa N."/>
            <person name="Katano-Makiyama Y."/>
            <person name="Hidaka K."/>
        </authorList>
    </citation>
    <scope>NUCLEOTIDE SEQUENCE [LARGE SCALE GENOMIC DNA]</scope>
    <source>
        <strain evidence="1 2">NBRC 107630</strain>
    </source>
</reference>
<keyword evidence="2" id="KW-1185">Reference proteome</keyword>
<proteinExistence type="predicted"/>
<accession>A0ABP9VF67</accession>